<dbReference type="InterPro" id="IPR002110">
    <property type="entry name" value="Ankyrin_rpt"/>
</dbReference>
<evidence type="ECO:0000256" key="2">
    <source>
        <dbReference type="SAM" id="MobiDB-lite"/>
    </source>
</evidence>
<organism evidence="4 5">
    <name type="scientific">Durio zibethinus</name>
    <name type="common">Durian</name>
    <dbReference type="NCBI Taxonomy" id="66656"/>
    <lineage>
        <taxon>Eukaryota</taxon>
        <taxon>Viridiplantae</taxon>
        <taxon>Streptophyta</taxon>
        <taxon>Embryophyta</taxon>
        <taxon>Tracheophyta</taxon>
        <taxon>Spermatophyta</taxon>
        <taxon>Magnoliopsida</taxon>
        <taxon>eudicotyledons</taxon>
        <taxon>Gunneridae</taxon>
        <taxon>Pentapetalae</taxon>
        <taxon>rosids</taxon>
        <taxon>malvids</taxon>
        <taxon>Malvales</taxon>
        <taxon>Malvaceae</taxon>
        <taxon>Helicteroideae</taxon>
        <taxon>Durio</taxon>
    </lineage>
</organism>
<dbReference type="InterPro" id="IPR036770">
    <property type="entry name" value="Ankyrin_rpt-contain_sf"/>
</dbReference>
<dbReference type="SUPFAM" id="SSF48403">
    <property type="entry name" value="Ankyrin repeat"/>
    <property type="match status" value="1"/>
</dbReference>
<evidence type="ECO:0000313" key="4">
    <source>
        <dbReference type="Proteomes" id="UP000515121"/>
    </source>
</evidence>
<reference evidence="5" key="1">
    <citation type="submission" date="2025-08" db="UniProtKB">
        <authorList>
            <consortium name="RefSeq"/>
        </authorList>
    </citation>
    <scope>IDENTIFICATION</scope>
    <source>
        <tissue evidence="5">Fruit stalk</tissue>
    </source>
</reference>
<dbReference type="Proteomes" id="UP000515121">
    <property type="component" value="Unplaced"/>
</dbReference>
<dbReference type="PROSITE" id="PS50088">
    <property type="entry name" value="ANK_REPEAT"/>
    <property type="match status" value="1"/>
</dbReference>
<dbReference type="Pfam" id="PF12796">
    <property type="entry name" value="Ank_2"/>
    <property type="match status" value="1"/>
</dbReference>
<keyword evidence="4" id="KW-1185">Reference proteome</keyword>
<evidence type="ECO:0000256" key="1">
    <source>
        <dbReference type="PROSITE-ProRule" id="PRU00023"/>
    </source>
</evidence>
<evidence type="ECO:0000259" key="3">
    <source>
        <dbReference type="Pfam" id="PF13962"/>
    </source>
</evidence>
<proteinExistence type="predicted"/>
<dbReference type="RefSeq" id="XP_022748013.1">
    <property type="nucleotide sequence ID" value="XM_022892278.1"/>
</dbReference>
<evidence type="ECO:0000313" key="5">
    <source>
        <dbReference type="RefSeq" id="XP_022748013.1"/>
    </source>
</evidence>
<dbReference type="InterPro" id="IPR026961">
    <property type="entry name" value="PGG_dom"/>
</dbReference>
<dbReference type="PROSITE" id="PS50297">
    <property type="entry name" value="ANK_REP_REGION"/>
    <property type="match status" value="1"/>
</dbReference>
<dbReference type="KEGG" id="dzi:111297624"/>
<protein>
    <submittedName>
        <fullName evidence="5">Ankyrin repeat-containing protein BDA1-like</fullName>
    </submittedName>
</protein>
<dbReference type="Gene3D" id="1.25.40.20">
    <property type="entry name" value="Ankyrin repeat-containing domain"/>
    <property type="match status" value="1"/>
</dbReference>
<dbReference type="SMART" id="SM00248">
    <property type="entry name" value="ANK"/>
    <property type="match status" value="2"/>
</dbReference>
<keyword evidence="1" id="KW-0040">ANK repeat</keyword>
<feature type="compositionally biased region" description="Polar residues" evidence="2">
    <location>
        <begin position="159"/>
        <end position="175"/>
    </location>
</feature>
<name>A0A6P5Z5H7_DURZI</name>
<dbReference type="GeneID" id="111297624"/>
<feature type="domain" description="PGG" evidence="3">
    <location>
        <begin position="138"/>
        <end position="198"/>
    </location>
</feature>
<accession>A0A6P5Z5H7</accession>
<gene>
    <name evidence="5" type="primary">LOC111297624</name>
</gene>
<dbReference type="PANTHER" id="PTHR24128">
    <property type="entry name" value="HOMEOBOX PROTEIN WARIAI"/>
    <property type="match status" value="1"/>
</dbReference>
<dbReference type="Pfam" id="PF13962">
    <property type="entry name" value="PGG"/>
    <property type="match status" value="1"/>
</dbReference>
<feature type="repeat" description="ANK" evidence="1">
    <location>
        <begin position="44"/>
        <end position="76"/>
    </location>
</feature>
<dbReference type="OrthoDB" id="1001572at2759"/>
<sequence length="205" mass="23166">MKTTNETALHIATINKELEPLKLLCGILRRTDCREDVVNQKDRNGDTALHIAAHDNQYEMLKLLLHCKADKHATNQAGSTALDVAQQLYIRESIRILRGYCIPRVSTFNYKLQKQLFKYVTKSSAVNFQDMDNISIEDRNDLLVILGLLLTATYQASLSPPGSVWQEDSSSNSTANHRDKENVGKSVMDQITFLYFYIPTSAVSQ</sequence>
<feature type="region of interest" description="Disordered" evidence="2">
    <location>
        <begin position="159"/>
        <end position="181"/>
    </location>
</feature>
<dbReference type="AlphaFoldDB" id="A0A6P5Z5H7"/>
<dbReference type="PANTHER" id="PTHR24128:SF46">
    <property type="entry name" value="ALPHA-LATROTOXIN-LHE1A-LIKE ISOFORM X1"/>
    <property type="match status" value="1"/>
</dbReference>